<reference evidence="1 2" key="1">
    <citation type="journal article" date="2023" name="Nucleic Acids Res.">
        <title>The hologenome of Daphnia magna reveals possible DNA methylation and microbiome-mediated evolution of the host genome.</title>
        <authorList>
            <person name="Chaturvedi A."/>
            <person name="Li X."/>
            <person name="Dhandapani V."/>
            <person name="Marshall H."/>
            <person name="Kissane S."/>
            <person name="Cuenca-Cambronero M."/>
            <person name="Asole G."/>
            <person name="Calvet F."/>
            <person name="Ruiz-Romero M."/>
            <person name="Marangio P."/>
            <person name="Guigo R."/>
            <person name="Rago D."/>
            <person name="Mirbahai L."/>
            <person name="Eastwood N."/>
            <person name="Colbourne J.K."/>
            <person name="Zhou J."/>
            <person name="Mallon E."/>
            <person name="Orsini L."/>
        </authorList>
    </citation>
    <scope>NUCLEOTIDE SEQUENCE [LARGE SCALE GENOMIC DNA]</scope>
    <source>
        <strain evidence="1">LRV0_1</strain>
    </source>
</reference>
<protein>
    <submittedName>
        <fullName evidence="1">Uncharacterized protein</fullName>
    </submittedName>
</protein>
<organism evidence="1 2">
    <name type="scientific">Daphnia magna</name>
    <dbReference type="NCBI Taxonomy" id="35525"/>
    <lineage>
        <taxon>Eukaryota</taxon>
        <taxon>Metazoa</taxon>
        <taxon>Ecdysozoa</taxon>
        <taxon>Arthropoda</taxon>
        <taxon>Crustacea</taxon>
        <taxon>Branchiopoda</taxon>
        <taxon>Diplostraca</taxon>
        <taxon>Cladocera</taxon>
        <taxon>Anomopoda</taxon>
        <taxon>Daphniidae</taxon>
        <taxon>Daphnia</taxon>
    </lineage>
</organism>
<dbReference type="Proteomes" id="UP001234178">
    <property type="component" value="Unassembled WGS sequence"/>
</dbReference>
<sequence>MAHISSFKGRNHFPLSKLKTILQPTPSMRAWSEKLILHKSEKEHHFTGSVWIVGPVQLVESFRSDWINGINVSVLSGVLVDKNAHQIGIKDLSISLVLCLLTMLKWIL</sequence>
<comment type="caution">
    <text evidence="1">The sequence shown here is derived from an EMBL/GenBank/DDBJ whole genome shotgun (WGS) entry which is preliminary data.</text>
</comment>
<gene>
    <name evidence="1" type="ORF">OUZ56_029326</name>
</gene>
<accession>A0ABR0B6I3</accession>
<dbReference type="EMBL" id="JAOYFB010000040">
    <property type="protein sequence ID" value="KAK4037290.1"/>
    <property type="molecule type" value="Genomic_DNA"/>
</dbReference>
<keyword evidence="2" id="KW-1185">Reference proteome</keyword>
<evidence type="ECO:0000313" key="2">
    <source>
        <dbReference type="Proteomes" id="UP001234178"/>
    </source>
</evidence>
<proteinExistence type="predicted"/>
<name>A0ABR0B6I3_9CRUS</name>
<evidence type="ECO:0000313" key="1">
    <source>
        <dbReference type="EMBL" id="KAK4037290.1"/>
    </source>
</evidence>